<feature type="compositionally biased region" description="Polar residues" evidence="1">
    <location>
        <begin position="14"/>
        <end position="23"/>
    </location>
</feature>
<evidence type="ECO:0000313" key="3">
    <source>
        <dbReference type="Proteomes" id="UP000799118"/>
    </source>
</evidence>
<organism evidence="2 3">
    <name type="scientific">Gymnopus androsaceus JB14</name>
    <dbReference type="NCBI Taxonomy" id="1447944"/>
    <lineage>
        <taxon>Eukaryota</taxon>
        <taxon>Fungi</taxon>
        <taxon>Dikarya</taxon>
        <taxon>Basidiomycota</taxon>
        <taxon>Agaricomycotina</taxon>
        <taxon>Agaricomycetes</taxon>
        <taxon>Agaricomycetidae</taxon>
        <taxon>Agaricales</taxon>
        <taxon>Marasmiineae</taxon>
        <taxon>Omphalotaceae</taxon>
        <taxon>Gymnopus</taxon>
    </lineage>
</organism>
<keyword evidence="3" id="KW-1185">Reference proteome</keyword>
<reference evidence="2" key="1">
    <citation type="journal article" date="2019" name="Environ. Microbiol.">
        <title>Fungal ecological strategies reflected in gene transcription - a case study of two litter decomposers.</title>
        <authorList>
            <person name="Barbi F."/>
            <person name="Kohler A."/>
            <person name="Barry K."/>
            <person name="Baskaran P."/>
            <person name="Daum C."/>
            <person name="Fauchery L."/>
            <person name="Ihrmark K."/>
            <person name="Kuo A."/>
            <person name="LaButti K."/>
            <person name="Lipzen A."/>
            <person name="Morin E."/>
            <person name="Grigoriev I.V."/>
            <person name="Henrissat B."/>
            <person name="Lindahl B."/>
            <person name="Martin F."/>
        </authorList>
    </citation>
    <scope>NUCLEOTIDE SEQUENCE</scope>
    <source>
        <strain evidence="2">JB14</strain>
    </source>
</reference>
<feature type="region of interest" description="Disordered" evidence="1">
    <location>
        <begin position="487"/>
        <end position="511"/>
    </location>
</feature>
<evidence type="ECO:0000313" key="2">
    <source>
        <dbReference type="EMBL" id="KAE9392664.1"/>
    </source>
</evidence>
<evidence type="ECO:0000256" key="1">
    <source>
        <dbReference type="SAM" id="MobiDB-lite"/>
    </source>
</evidence>
<protein>
    <submittedName>
        <fullName evidence="2">Uncharacterized protein</fullName>
    </submittedName>
</protein>
<gene>
    <name evidence="2" type="ORF">BT96DRAFT_944470</name>
</gene>
<proteinExistence type="predicted"/>
<name>A0A6A4H5N9_9AGAR</name>
<dbReference type="AlphaFoldDB" id="A0A6A4H5N9"/>
<accession>A0A6A4H5N9</accession>
<feature type="region of interest" description="Disordered" evidence="1">
    <location>
        <begin position="317"/>
        <end position="336"/>
    </location>
</feature>
<sequence length="511" mass="57878">MSDYYHPYARRTRPSNASSTGSNIPKLKRIPRRYNIHLPIHDELYSTDPRPEACDLYVQQAHKLWETKQLATFDRASETYVCWRCSYLGINKLNIALKTGKHVEPAYCHHIMNGQRDASWCKLAVVFRHPDDPNLEVVGYLTPQTHVCLAHPIYSPHLRRQGHQPLVAEYIDDEEDEDELDLELEKSYSAMLRPRPRPLTSNVQSDGEVDAETHRALLMSLNPDLVLANNNATFATDQFVYEHFDVNHLTEDIHAEFGYSPSSIFNTQRCTWAQMSSSSAPLTPTKRKSIYTQKMAEARKLTDPALTKSILDAAKDGHYHENPTTHPSFDVQQPETTPSHFQAFHNTGAVNLAYFRSDYLQDSPIGIAIRQLNSLVGISLFEFCELRKRTNTPALEPAPDLSHIFNLTPFKVEERLPFGMMRVHEPSATNPIGLAWVTWNSQAGVTHDIWVQLITAWRRCSGGCDKVRSFKAHLDHLQEGSCAAFGDEALGVPPEPNDGSADPDHDDVNEE</sequence>
<dbReference type="EMBL" id="ML769590">
    <property type="protein sequence ID" value="KAE9392664.1"/>
    <property type="molecule type" value="Genomic_DNA"/>
</dbReference>
<dbReference type="Proteomes" id="UP000799118">
    <property type="component" value="Unassembled WGS sequence"/>
</dbReference>
<dbReference type="OrthoDB" id="3071161at2759"/>
<feature type="compositionally biased region" description="Polar residues" evidence="1">
    <location>
        <begin position="324"/>
        <end position="336"/>
    </location>
</feature>
<feature type="region of interest" description="Disordered" evidence="1">
    <location>
        <begin position="1"/>
        <end position="25"/>
    </location>
</feature>